<dbReference type="EMBL" id="JACHJN010000012">
    <property type="protein sequence ID" value="MBB5959717.1"/>
    <property type="molecule type" value="Genomic_DNA"/>
</dbReference>
<dbReference type="RefSeq" id="WP_184696871.1">
    <property type="nucleotide sequence ID" value="NZ_JACHJN010000012.1"/>
</dbReference>
<name>A0A841CUL4_9PSEU</name>
<evidence type="ECO:0008006" key="3">
    <source>
        <dbReference type="Google" id="ProtNLM"/>
    </source>
</evidence>
<evidence type="ECO:0000313" key="2">
    <source>
        <dbReference type="Proteomes" id="UP000547510"/>
    </source>
</evidence>
<evidence type="ECO:0000313" key="1">
    <source>
        <dbReference type="EMBL" id="MBB5959717.1"/>
    </source>
</evidence>
<organism evidence="1 2">
    <name type="scientific">Saccharothrix tamanrassetensis</name>
    <dbReference type="NCBI Taxonomy" id="1051531"/>
    <lineage>
        <taxon>Bacteria</taxon>
        <taxon>Bacillati</taxon>
        <taxon>Actinomycetota</taxon>
        <taxon>Actinomycetes</taxon>
        <taxon>Pseudonocardiales</taxon>
        <taxon>Pseudonocardiaceae</taxon>
        <taxon>Saccharothrix</taxon>
    </lineage>
</organism>
<dbReference type="GO" id="GO:0016746">
    <property type="term" value="F:acyltransferase activity"/>
    <property type="evidence" value="ECO:0007669"/>
    <property type="project" value="InterPro"/>
</dbReference>
<dbReference type="Proteomes" id="UP000547510">
    <property type="component" value="Unassembled WGS sequence"/>
</dbReference>
<reference evidence="1 2" key="1">
    <citation type="submission" date="2020-08" db="EMBL/GenBank/DDBJ databases">
        <title>Genomic Encyclopedia of Type Strains, Phase III (KMG-III): the genomes of soil and plant-associated and newly described type strains.</title>
        <authorList>
            <person name="Whitman W."/>
        </authorList>
    </citation>
    <scope>NUCLEOTIDE SEQUENCE [LARGE SCALE GENOMIC DNA]</scope>
    <source>
        <strain evidence="1 2">CECT 8640</strain>
    </source>
</reference>
<dbReference type="InterPro" id="IPR016039">
    <property type="entry name" value="Thiolase-like"/>
</dbReference>
<keyword evidence="2" id="KW-1185">Reference proteome</keyword>
<comment type="caution">
    <text evidence="1">The sequence shown here is derived from an EMBL/GenBank/DDBJ whole genome shotgun (WGS) entry which is preliminary data.</text>
</comment>
<dbReference type="AlphaFoldDB" id="A0A841CUL4"/>
<protein>
    <recommendedName>
        <fullName evidence="3">Beta-ketoacyl synthase N-terminal domain-containing protein</fullName>
    </recommendedName>
</protein>
<proteinExistence type="predicted"/>
<dbReference type="Gene3D" id="3.40.47.10">
    <property type="match status" value="1"/>
</dbReference>
<accession>A0A841CUL4</accession>
<gene>
    <name evidence="1" type="ORF">FHS29_006338</name>
</gene>
<dbReference type="SUPFAM" id="SSF53901">
    <property type="entry name" value="Thiolase-like"/>
    <property type="match status" value="1"/>
</dbReference>
<sequence length="237" mass="24531">MTTLDLPRAVVGAACLAPWGDRARDVPGAAPVDLTSVPGFVTSRFNPLVAAVAEQCLGAPGGDLVRGLGERTAIVLATACGDTTTSDLATRKLVAGQVHSPLLFFQSVTTSILGHLAKRYGITGPVSCVSACEDLAGSALRLADLLLFDDELEQVLVIGVELAPNDRVTWVRDRLGAEHPLGRLPLGEDAAVALLLRRATPGRPAVPPGPPHPAYGWLGQLVGLCTAAAHPDTSTTD</sequence>